<evidence type="ECO:0000313" key="11">
    <source>
        <dbReference type="Proteomes" id="UP001567538"/>
    </source>
</evidence>
<evidence type="ECO:0000256" key="7">
    <source>
        <dbReference type="PIRSR" id="PIRSR000137-3"/>
    </source>
</evidence>
<feature type="signal peptide" evidence="8">
    <location>
        <begin position="1"/>
        <end position="27"/>
    </location>
</feature>
<dbReference type="AlphaFoldDB" id="A0ABD1FHZ5"/>
<gene>
    <name evidence="10" type="ORF">AAHA92_31597</name>
</gene>
<name>A0ABD1FHZ5_SALDI</name>
<evidence type="ECO:0000256" key="1">
    <source>
        <dbReference type="ARBA" id="ARBA00001974"/>
    </source>
</evidence>
<keyword evidence="10" id="KW-0560">Oxidoreductase</keyword>
<organism evidence="10 11">
    <name type="scientific">Salvia divinorum</name>
    <name type="common">Maria pastora</name>
    <name type="synonym">Diviner's sage</name>
    <dbReference type="NCBI Taxonomy" id="28513"/>
    <lineage>
        <taxon>Eukaryota</taxon>
        <taxon>Viridiplantae</taxon>
        <taxon>Streptophyta</taxon>
        <taxon>Embryophyta</taxon>
        <taxon>Tracheophyta</taxon>
        <taxon>Spermatophyta</taxon>
        <taxon>Magnoliopsida</taxon>
        <taxon>eudicotyledons</taxon>
        <taxon>Gunneridae</taxon>
        <taxon>Pentapetalae</taxon>
        <taxon>asterids</taxon>
        <taxon>lamiids</taxon>
        <taxon>Lamiales</taxon>
        <taxon>Lamiaceae</taxon>
        <taxon>Nepetoideae</taxon>
        <taxon>Mentheae</taxon>
        <taxon>Salviinae</taxon>
        <taxon>Salvia</taxon>
        <taxon>Salvia subgen. Calosphace</taxon>
    </lineage>
</organism>
<evidence type="ECO:0000256" key="5">
    <source>
        <dbReference type="ARBA" id="ARBA00022827"/>
    </source>
</evidence>
<keyword evidence="11" id="KW-1185">Reference proteome</keyword>
<dbReference type="InterPro" id="IPR036188">
    <property type="entry name" value="FAD/NAD-bd_sf"/>
</dbReference>
<dbReference type="SUPFAM" id="SSF51905">
    <property type="entry name" value="FAD/NAD(P)-binding domain"/>
    <property type="match status" value="1"/>
</dbReference>
<protein>
    <submittedName>
        <fullName evidence="10">(R)-mandelonitrile oxidase</fullName>
        <ecNumber evidence="10">1.1.3.49</ecNumber>
    </submittedName>
</protein>
<evidence type="ECO:0000313" key="10">
    <source>
        <dbReference type="EMBL" id="KAL1531464.1"/>
    </source>
</evidence>
<dbReference type="EMBL" id="JBEAFC010000014">
    <property type="protein sequence ID" value="KAL1531464.1"/>
    <property type="molecule type" value="Genomic_DNA"/>
</dbReference>
<proteinExistence type="inferred from homology"/>
<dbReference type="Gene3D" id="3.30.410.40">
    <property type="match status" value="1"/>
</dbReference>
<keyword evidence="3" id="KW-0285">Flavoprotein</keyword>
<accession>A0ABD1FHZ5</accession>
<dbReference type="Pfam" id="PF00732">
    <property type="entry name" value="GMC_oxred_N"/>
    <property type="match status" value="1"/>
</dbReference>
<reference evidence="10 11" key="1">
    <citation type="submission" date="2024-06" db="EMBL/GenBank/DDBJ databases">
        <title>A chromosome level genome sequence of Diviner's sage (Salvia divinorum).</title>
        <authorList>
            <person name="Ford S.A."/>
            <person name="Ro D.-K."/>
            <person name="Ness R.W."/>
            <person name="Phillips M.A."/>
        </authorList>
    </citation>
    <scope>NUCLEOTIDE SEQUENCE [LARGE SCALE GENOMIC DNA]</scope>
    <source>
        <strain evidence="10">SAF-2024a</strain>
        <tissue evidence="10">Leaf</tissue>
    </source>
</reference>
<dbReference type="GO" id="GO:0016491">
    <property type="term" value="F:oxidoreductase activity"/>
    <property type="evidence" value="ECO:0007669"/>
    <property type="project" value="UniProtKB-KW"/>
</dbReference>
<dbReference type="SUPFAM" id="SSF54373">
    <property type="entry name" value="FAD-linked reductases, C-terminal domain"/>
    <property type="match status" value="1"/>
</dbReference>
<feature type="domain" description="Glucose-methanol-choline oxidoreductase N-terminal" evidence="9">
    <location>
        <begin position="279"/>
        <end position="293"/>
    </location>
</feature>
<evidence type="ECO:0000259" key="9">
    <source>
        <dbReference type="PROSITE" id="PS00624"/>
    </source>
</evidence>
<feature type="chain" id="PRO_5044806236" evidence="8">
    <location>
        <begin position="28"/>
        <end position="545"/>
    </location>
</feature>
<dbReference type="InterPro" id="IPR012132">
    <property type="entry name" value="GMC_OxRdtase"/>
</dbReference>
<feature type="binding site" evidence="6">
    <location>
        <begin position="522"/>
        <end position="523"/>
    </location>
    <ligand>
        <name>FAD</name>
        <dbReference type="ChEBI" id="CHEBI:57692"/>
    </ligand>
</feature>
<dbReference type="InterPro" id="IPR000172">
    <property type="entry name" value="GMC_OxRdtase_N"/>
</dbReference>
<feature type="binding site" evidence="6">
    <location>
        <begin position="482"/>
        <end position="483"/>
    </location>
    <ligand>
        <name>FAD</name>
        <dbReference type="ChEBI" id="CHEBI:57692"/>
    </ligand>
</feature>
<evidence type="ECO:0000256" key="2">
    <source>
        <dbReference type="ARBA" id="ARBA00010790"/>
    </source>
</evidence>
<dbReference type="Proteomes" id="UP001567538">
    <property type="component" value="Unassembled WGS sequence"/>
</dbReference>
<dbReference type="Gene3D" id="3.50.50.60">
    <property type="entry name" value="FAD/NAD(P)-binding domain"/>
    <property type="match status" value="1"/>
</dbReference>
<sequence length="545" mass="59348">MAASGKSIPNVVAFSFGIFFWIVSSSAEKAPYTSFAKNATSAPPVSYYDYIIIGGGTAGCPLAATLSASADVLLLERGGLPYDNPNVVHATGFFNSLRDTSPASAAQLFVSTDGVFNHRARVLGGGSSINAGFYTRASRAYVGRAGWEPGLVEASYEWVERKVAFRPRLRTWQAAVREGLLHAGVLPDNGFTLEHLPGTKTGATIFDDDGIRHTAADLLEFANPRNITVFLHATVQQILFTTAGNKSKAYGAMFKDSNGNKHMAYLKNGTKNEIILSAGALGSPQLLMLSGIGPGPKLRARRIEVVLDQPMVGQGMSDNPMNVIFIPSRISIEPSLVQVVGITPFDFYIEAANGQFDPFSPLSSPANQTQSSGQEHAPVVGKVAGPFSVGYMELQSRDPNDNPSVTFNYFNDSRDLVKCVKGMEILKRVVESPAISRFRYPNSTVQSLLNYTLSIPNNLRTRHNSSVYNMEQYCKDTVMTIWHYHGGCQVDRVVDRDYRVLGVDALRVVDGSTFYYSPGTNPQATLMMLGRYMGKKILTERDTAT</sequence>
<dbReference type="PANTHER" id="PTHR45968">
    <property type="entry name" value="OSJNBA0019K04.7 PROTEIN"/>
    <property type="match status" value="1"/>
</dbReference>
<feature type="binding site" evidence="6">
    <location>
        <position position="511"/>
    </location>
    <ligand>
        <name>FAD</name>
        <dbReference type="ChEBI" id="CHEBI:57692"/>
    </ligand>
</feature>
<dbReference type="InterPro" id="IPR051871">
    <property type="entry name" value="GMC_Oxidoreductase-Related"/>
</dbReference>
<keyword evidence="5 6" id="KW-0274">FAD</keyword>
<keyword evidence="7" id="KW-1015">Disulfide bond</keyword>
<comment type="caution">
    <text evidence="10">The sequence shown here is derived from an EMBL/GenBank/DDBJ whole genome shotgun (WGS) entry which is preliminary data.</text>
</comment>
<keyword evidence="4 8" id="KW-0732">Signal</keyword>
<dbReference type="Pfam" id="PF05199">
    <property type="entry name" value="GMC_oxred_C"/>
    <property type="match status" value="1"/>
</dbReference>
<feature type="binding site" evidence="6">
    <location>
        <position position="235"/>
    </location>
    <ligand>
        <name>FAD</name>
        <dbReference type="ChEBI" id="CHEBI:57692"/>
    </ligand>
</feature>
<evidence type="ECO:0000256" key="3">
    <source>
        <dbReference type="ARBA" id="ARBA00022630"/>
    </source>
</evidence>
<evidence type="ECO:0000256" key="8">
    <source>
        <dbReference type="SAM" id="SignalP"/>
    </source>
</evidence>
<dbReference type="PROSITE" id="PS00624">
    <property type="entry name" value="GMC_OXRED_2"/>
    <property type="match status" value="1"/>
</dbReference>
<feature type="binding site" evidence="6">
    <location>
        <position position="122"/>
    </location>
    <ligand>
        <name>FAD</name>
        <dbReference type="ChEBI" id="CHEBI:57692"/>
    </ligand>
</feature>
<evidence type="ECO:0000256" key="4">
    <source>
        <dbReference type="ARBA" id="ARBA00022729"/>
    </source>
</evidence>
<dbReference type="InterPro" id="IPR007867">
    <property type="entry name" value="GMC_OxRtase_C"/>
</dbReference>
<evidence type="ECO:0000256" key="6">
    <source>
        <dbReference type="PIRSR" id="PIRSR000137-2"/>
    </source>
</evidence>
<feature type="disulfide bond" evidence="7">
    <location>
        <begin position="419"/>
        <end position="474"/>
    </location>
</feature>
<dbReference type="EC" id="1.1.3.49" evidence="10"/>
<dbReference type="PANTHER" id="PTHR45968:SF31">
    <property type="entry name" value="GLUCOSE-METHANOL-CHOLINE (GMC) OXIDOREDUCTASE FAMILY PROTEIN"/>
    <property type="match status" value="1"/>
</dbReference>
<comment type="cofactor">
    <cofactor evidence="1 6">
        <name>FAD</name>
        <dbReference type="ChEBI" id="CHEBI:57692"/>
    </cofactor>
</comment>
<comment type="similarity">
    <text evidence="2">Belongs to the GMC oxidoreductase family.</text>
</comment>
<dbReference type="PIRSF" id="PIRSF000137">
    <property type="entry name" value="Alcohol_oxidase"/>
    <property type="match status" value="1"/>
</dbReference>